<dbReference type="Pfam" id="PF04014">
    <property type="entry name" value="MazE_antitoxin"/>
    <property type="match status" value="1"/>
</dbReference>
<dbReference type="RefSeq" id="WP_090399922.1">
    <property type="nucleotide sequence ID" value="NZ_FNEN01000023.1"/>
</dbReference>
<sequence>MEVSRVTSKGQVTIPKAIREQLKLQEGDKLAFIEENGKILLTKSSTIALRQFFDSMNMEAEEKGVTEENLLNDLEEVREEMWNGQRK</sequence>
<gene>
    <name evidence="3" type="ORF">SAMN04488123_12332</name>
</gene>
<dbReference type="EMBL" id="FNEN01000023">
    <property type="protein sequence ID" value="SDJ25059.1"/>
    <property type="molecule type" value="Genomic_DNA"/>
</dbReference>
<dbReference type="PROSITE" id="PS51740">
    <property type="entry name" value="SPOVT_ABRB"/>
    <property type="match status" value="1"/>
</dbReference>
<dbReference type="OrthoDB" id="9811597at2"/>
<evidence type="ECO:0000313" key="4">
    <source>
        <dbReference type="Proteomes" id="UP000198853"/>
    </source>
</evidence>
<keyword evidence="4" id="KW-1185">Reference proteome</keyword>
<organism evidence="3 4">
    <name type="scientific">Natribacillus halophilus</name>
    <dbReference type="NCBI Taxonomy" id="549003"/>
    <lineage>
        <taxon>Bacteria</taxon>
        <taxon>Bacillati</taxon>
        <taxon>Bacillota</taxon>
        <taxon>Bacilli</taxon>
        <taxon>Bacillales</taxon>
        <taxon>Bacillaceae</taxon>
        <taxon>Natribacillus</taxon>
    </lineage>
</organism>
<dbReference type="InterPro" id="IPR052975">
    <property type="entry name" value="Repressor-like_regulatory"/>
</dbReference>
<dbReference type="PANTHER" id="PTHR34860:SF6">
    <property type="entry name" value="REPRESSOR-LIKE PROTEIN SSO7C3"/>
    <property type="match status" value="1"/>
</dbReference>
<evidence type="ECO:0000256" key="1">
    <source>
        <dbReference type="PROSITE-ProRule" id="PRU01076"/>
    </source>
</evidence>
<dbReference type="GO" id="GO:0003677">
    <property type="term" value="F:DNA binding"/>
    <property type="evidence" value="ECO:0007669"/>
    <property type="project" value="UniProtKB-UniRule"/>
</dbReference>
<evidence type="ECO:0000313" key="3">
    <source>
        <dbReference type="EMBL" id="SDJ25059.1"/>
    </source>
</evidence>
<dbReference type="SMART" id="SM00966">
    <property type="entry name" value="SpoVT_AbrB"/>
    <property type="match status" value="1"/>
</dbReference>
<dbReference type="NCBIfam" id="TIGR01439">
    <property type="entry name" value="lp_hng_hel_AbrB"/>
    <property type="match status" value="1"/>
</dbReference>
<name>A0A1G8S756_9BACI</name>
<feature type="domain" description="SpoVT-AbrB" evidence="2">
    <location>
        <begin position="1"/>
        <end position="46"/>
    </location>
</feature>
<proteinExistence type="predicted"/>
<accession>A0A1G8S756</accession>
<dbReference type="PANTHER" id="PTHR34860">
    <property type="entry name" value="REPRESSOR-LIKE PROTEIN SSO7C3"/>
    <property type="match status" value="1"/>
</dbReference>
<dbReference type="SUPFAM" id="SSF89447">
    <property type="entry name" value="AbrB/MazE/MraZ-like"/>
    <property type="match status" value="1"/>
</dbReference>
<evidence type="ECO:0000259" key="2">
    <source>
        <dbReference type="PROSITE" id="PS51740"/>
    </source>
</evidence>
<dbReference type="Gene3D" id="2.10.260.10">
    <property type="match status" value="1"/>
</dbReference>
<dbReference type="InterPro" id="IPR007159">
    <property type="entry name" value="SpoVT-AbrB_dom"/>
</dbReference>
<dbReference type="InterPro" id="IPR037914">
    <property type="entry name" value="SpoVT-AbrB_sf"/>
</dbReference>
<keyword evidence="1" id="KW-0238">DNA-binding</keyword>
<protein>
    <submittedName>
        <fullName evidence="3">Looped-hinge helix DNA binding domain-containing protein, AbrB family</fullName>
    </submittedName>
</protein>
<dbReference type="Proteomes" id="UP000198853">
    <property type="component" value="Unassembled WGS sequence"/>
</dbReference>
<dbReference type="AlphaFoldDB" id="A0A1G8S756"/>
<reference evidence="3 4" key="1">
    <citation type="submission" date="2016-10" db="EMBL/GenBank/DDBJ databases">
        <authorList>
            <person name="de Groot N.N."/>
        </authorList>
    </citation>
    <scope>NUCLEOTIDE SEQUENCE [LARGE SCALE GENOMIC DNA]</scope>
    <source>
        <strain evidence="3 4">DSM 21771</strain>
    </source>
</reference>